<dbReference type="PATRIC" id="fig|656366.3.peg.1282"/>
<dbReference type="AlphaFoldDB" id="A0A0M3UG19"/>
<dbReference type="Proteomes" id="UP000062833">
    <property type="component" value="Chromosome"/>
</dbReference>
<dbReference type="InterPro" id="IPR006015">
    <property type="entry name" value="Universal_stress_UspA"/>
</dbReference>
<dbReference type="PANTHER" id="PTHR31964:SF113">
    <property type="entry name" value="USPA DOMAIN-CONTAINING PROTEIN"/>
    <property type="match status" value="1"/>
</dbReference>
<dbReference type="InterPro" id="IPR014729">
    <property type="entry name" value="Rossmann-like_a/b/a_fold"/>
</dbReference>
<dbReference type="PRINTS" id="PR01438">
    <property type="entry name" value="UNVRSLSTRESS"/>
</dbReference>
<dbReference type="OrthoDB" id="6174426at2"/>
<dbReference type="EMBL" id="CP012677">
    <property type="protein sequence ID" value="ALE91989.1"/>
    <property type="molecule type" value="Genomic_DNA"/>
</dbReference>
<organism evidence="3 4">
    <name type="scientific">Arthrobacter alpinus</name>
    <dbReference type="NCBI Taxonomy" id="656366"/>
    <lineage>
        <taxon>Bacteria</taxon>
        <taxon>Bacillati</taxon>
        <taxon>Actinomycetota</taxon>
        <taxon>Actinomycetes</taxon>
        <taxon>Micrococcales</taxon>
        <taxon>Micrococcaceae</taxon>
        <taxon>Arthrobacter</taxon>
    </lineage>
</organism>
<dbReference type="PANTHER" id="PTHR31964">
    <property type="entry name" value="ADENINE NUCLEOTIDE ALPHA HYDROLASES-LIKE SUPERFAMILY PROTEIN"/>
    <property type="match status" value="1"/>
</dbReference>
<dbReference type="Gene3D" id="3.40.50.620">
    <property type="entry name" value="HUPs"/>
    <property type="match status" value="1"/>
</dbReference>
<accession>A0A0M3UG19</accession>
<name>A0A0M3UG19_9MICC</name>
<sequence>MEDSTSRDVSRIVVGVDGSPESVQALKWAAALAPTFGAVIVAVTAWHFEAVVSSYAAAEWDPEADAVEGMTGAVSEAFGEEPPEGLRTLCRRGNPAQALIDAGRNARMIIVGSRGRGGFAGLLLGSVSQACVQHASCPVLVVHRGSVAPGTSDDVCGKVASERPGSD</sequence>
<evidence type="ECO:0000313" key="4">
    <source>
        <dbReference type="Proteomes" id="UP000062833"/>
    </source>
</evidence>
<protein>
    <recommendedName>
        <fullName evidence="2">UspA domain-containing protein</fullName>
    </recommendedName>
</protein>
<reference evidence="4" key="1">
    <citation type="submission" date="2015-09" db="EMBL/GenBank/DDBJ databases">
        <title>Complete genome of Arthrobacter alpinus strain R3.8.</title>
        <authorList>
            <person name="See-Too W.S."/>
            <person name="Chan K.G."/>
        </authorList>
    </citation>
    <scope>NUCLEOTIDE SEQUENCE [LARGE SCALE GENOMIC DNA]</scope>
    <source>
        <strain evidence="4">R3.8</strain>
    </source>
</reference>
<keyword evidence="4" id="KW-1185">Reference proteome</keyword>
<gene>
    <name evidence="3" type="ORF">AOC05_06010</name>
</gene>
<evidence type="ECO:0000313" key="3">
    <source>
        <dbReference type="EMBL" id="ALE91989.1"/>
    </source>
</evidence>
<evidence type="ECO:0000256" key="1">
    <source>
        <dbReference type="ARBA" id="ARBA00008791"/>
    </source>
</evidence>
<dbReference type="CDD" id="cd00293">
    <property type="entry name" value="USP-like"/>
    <property type="match status" value="1"/>
</dbReference>
<dbReference type="RefSeq" id="WP_082357795.1">
    <property type="nucleotide sequence ID" value="NZ_CP012677.1"/>
</dbReference>
<dbReference type="Pfam" id="PF00582">
    <property type="entry name" value="Usp"/>
    <property type="match status" value="1"/>
</dbReference>
<dbReference type="SUPFAM" id="SSF52402">
    <property type="entry name" value="Adenine nucleotide alpha hydrolases-like"/>
    <property type="match status" value="1"/>
</dbReference>
<comment type="similarity">
    <text evidence="1">Belongs to the universal stress protein A family.</text>
</comment>
<feature type="domain" description="UspA" evidence="2">
    <location>
        <begin position="11"/>
        <end position="143"/>
    </location>
</feature>
<proteinExistence type="inferred from homology"/>
<dbReference type="KEGG" id="aaq:AOC05_06010"/>
<dbReference type="InterPro" id="IPR006016">
    <property type="entry name" value="UspA"/>
</dbReference>
<evidence type="ECO:0000259" key="2">
    <source>
        <dbReference type="Pfam" id="PF00582"/>
    </source>
</evidence>